<evidence type="ECO:0000256" key="20">
    <source>
        <dbReference type="ARBA" id="ARBA00047852"/>
    </source>
</evidence>
<comment type="catalytic activity">
    <reaction evidence="20">
        <text>3-O-[beta-D-Xyl-(1-&gt;4)-Rib-ol-P-Rib-ol-P-3-beta-D-GalNAc-(1-&gt;3)-beta-D-GlcNAc-(1-&gt;4)-(O-6-P-alpha-D-Man)]-Thr-[protein] + UDP-alpha-D-glucuronate = 3-O-[beta-D-GlcA-(1-&gt;3)-beta-D-Xyl-(1-&gt;4)-Rib-ol-P-Rib-ol-P-3-beta-D-GalNAc-(1-&gt;3)-beta-D-GlcNAc-(1-&gt;4)-(O-6-P-alpha-D-Man)]-Thr-[protein] + UDP + H(+)</text>
        <dbReference type="Rhea" id="RHEA:46860"/>
        <dbReference type="Rhea" id="RHEA-COMP:15023"/>
        <dbReference type="Rhea" id="RHEA-COMP:17482"/>
        <dbReference type="ChEBI" id="CHEBI:15378"/>
        <dbReference type="ChEBI" id="CHEBI:58052"/>
        <dbReference type="ChEBI" id="CHEBI:58223"/>
        <dbReference type="ChEBI" id="CHEBI:142405"/>
        <dbReference type="ChEBI" id="CHEBI:177336"/>
    </reaction>
</comment>
<evidence type="ECO:0000256" key="15">
    <source>
        <dbReference type="ARBA" id="ARBA00023211"/>
    </source>
</evidence>
<dbReference type="Xenbase" id="XB-GENE-1007367">
    <property type="gene designation" value="b4gat1"/>
</dbReference>
<keyword evidence="15" id="KW-0464">Manganese</keyword>
<dbReference type="GeneTree" id="ENSGT00940000157679"/>
<dbReference type="GO" id="GO:0015020">
    <property type="term" value="F:glucuronosyltransferase activity"/>
    <property type="evidence" value="ECO:0007669"/>
    <property type="project" value="InterPro"/>
</dbReference>
<dbReference type="InterPro" id="IPR043189">
    <property type="entry name" value="B4GAT1"/>
</dbReference>
<accession>F7DZH0</accession>
<evidence type="ECO:0000256" key="5">
    <source>
        <dbReference type="ARBA" id="ARBA00017962"/>
    </source>
</evidence>
<dbReference type="Ensembl" id="ENSXETT00000044443">
    <property type="protein sequence ID" value="ENSXETP00000044443"/>
    <property type="gene ID" value="ENSXETG00000020571"/>
</dbReference>
<dbReference type="Bgee" id="ENSXETG00000020571">
    <property type="expression patterns" value="Expressed in egg cell and 13 other cell types or tissues"/>
</dbReference>
<keyword evidence="6" id="KW-0328">Glycosyltransferase</keyword>
<evidence type="ECO:0000256" key="16">
    <source>
        <dbReference type="ARBA" id="ARBA00030723"/>
    </source>
</evidence>
<proteinExistence type="inferred from homology"/>
<evidence type="ECO:0000256" key="11">
    <source>
        <dbReference type="ARBA" id="ARBA00022989"/>
    </source>
</evidence>
<reference evidence="21" key="2">
    <citation type="submission" date="2011-06" db="UniProtKB">
        <authorList>
            <consortium name="Ensembl"/>
        </authorList>
    </citation>
    <scope>IDENTIFICATION</scope>
</reference>
<dbReference type="PANTHER" id="PTHR46420">
    <property type="entry name" value="BETA-1,4-GLUCURONYLTRANSFERASE 1"/>
    <property type="match status" value="1"/>
</dbReference>
<keyword evidence="10" id="KW-0735">Signal-anchor</keyword>
<keyword evidence="13" id="KW-0472">Membrane</keyword>
<evidence type="ECO:0000256" key="19">
    <source>
        <dbReference type="ARBA" id="ARBA00033291"/>
    </source>
</evidence>
<evidence type="ECO:0000256" key="2">
    <source>
        <dbReference type="ARBA" id="ARBA00004323"/>
    </source>
</evidence>
<reference evidence="21" key="1">
    <citation type="journal article" date="2010" name="Science">
        <title>The genome of the Western clawed frog Xenopus tropicalis.</title>
        <authorList>
            <person name="Hellsten U."/>
            <person name="Harland R.M."/>
            <person name="Gilchrist M.J."/>
            <person name="Hendrix D."/>
            <person name="Jurka J."/>
            <person name="Kapitonov V."/>
            <person name="Ovcharenko I."/>
            <person name="Putnam N.H."/>
            <person name="Shu S."/>
            <person name="Taher L."/>
            <person name="Blitz I.L."/>
            <person name="Blumberg B."/>
            <person name="Dichmann D.S."/>
            <person name="Dubchak I."/>
            <person name="Amaya E."/>
            <person name="Detter J.C."/>
            <person name="Fletcher R."/>
            <person name="Gerhard D.S."/>
            <person name="Goodstein D."/>
            <person name="Graves T."/>
            <person name="Grigoriev I.V."/>
            <person name="Grimwood J."/>
            <person name="Kawashima T."/>
            <person name="Lindquist E."/>
            <person name="Lucas S.M."/>
            <person name="Mead P.E."/>
            <person name="Mitros T."/>
            <person name="Ogino H."/>
            <person name="Ohta Y."/>
            <person name="Poliakov A.V."/>
            <person name="Pollet N."/>
            <person name="Robert J."/>
            <person name="Salamov A."/>
            <person name="Sater A.K."/>
            <person name="Schmutz J."/>
            <person name="Terry A."/>
            <person name="Vize P.D."/>
            <person name="Warren W.C."/>
            <person name="Wells D."/>
            <person name="Wills A."/>
            <person name="Wilson R.K."/>
            <person name="Zimmerman L.B."/>
            <person name="Zorn A.M."/>
            <person name="Grainger R."/>
            <person name="Grammer T."/>
            <person name="Khokha M.K."/>
            <person name="Richardson P.M."/>
            <person name="Rokhsar D.S."/>
        </authorList>
    </citation>
    <scope>NUCLEOTIDE SEQUENCE [LARGE SCALE GENOMIC DNA]</scope>
    <source>
        <strain evidence="21">Nigerian</strain>
    </source>
</reference>
<comment type="pathway">
    <text evidence="3">Protein modification; protein glycosylation.</text>
</comment>
<dbReference type="PANTHER" id="PTHR46420:SF1">
    <property type="entry name" value="BETA-1,4-GLUCURONYLTRANSFERASE 1"/>
    <property type="match status" value="1"/>
</dbReference>
<keyword evidence="11" id="KW-1133">Transmembrane helix</keyword>
<evidence type="ECO:0000313" key="21">
    <source>
        <dbReference type="Ensembl" id="ENSXETP00000044443"/>
    </source>
</evidence>
<evidence type="ECO:0000256" key="14">
    <source>
        <dbReference type="ARBA" id="ARBA00023180"/>
    </source>
</evidence>
<evidence type="ECO:0000256" key="8">
    <source>
        <dbReference type="ARBA" id="ARBA00022692"/>
    </source>
</evidence>
<comment type="cofactor">
    <cofactor evidence="1">
        <name>Mn(2+)</name>
        <dbReference type="ChEBI" id="CHEBI:29035"/>
    </cofactor>
</comment>
<evidence type="ECO:0000256" key="3">
    <source>
        <dbReference type="ARBA" id="ARBA00004922"/>
    </source>
</evidence>
<evidence type="ECO:0000256" key="7">
    <source>
        <dbReference type="ARBA" id="ARBA00022679"/>
    </source>
</evidence>
<dbReference type="Pfam" id="PF13896">
    <property type="entry name" value="Glyco_transf_49"/>
    <property type="match status" value="2"/>
</dbReference>
<comment type="subcellular location">
    <subcellularLocation>
        <location evidence="2">Golgi apparatus membrane</location>
        <topology evidence="2">Single-pass type II membrane protein</topology>
    </subcellularLocation>
</comment>
<evidence type="ECO:0000256" key="6">
    <source>
        <dbReference type="ARBA" id="ARBA00022676"/>
    </source>
</evidence>
<evidence type="ECO:0000256" key="10">
    <source>
        <dbReference type="ARBA" id="ARBA00022968"/>
    </source>
</evidence>
<evidence type="ECO:0000256" key="12">
    <source>
        <dbReference type="ARBA" id="ARBA00023034"/>
    </source>
</evidence>
<dbReference type="GO" id="GO:0000139">
    <property type="term" value="C:Golgi membrane"/>
    <property type="evidence" value="ECO:0007669"/>
    <property type="project" value="UniProtKB-SubCell"/>
</dbReference>
<comment type="similarity">
    <text evidence="4">Belongs to the glycosyltransferase 49 family.</text>
</comment>
<dbReference type="AlphaFoldDB" id="F7DZH0"/>
<dbReference type="GO" id="GO:0046872">
    <property type="term" value="F:metal ion binding"/>
    <property type="evidence" value="ECO:0007669"/>
    <property type="project" value="UniProtKB-KW"/>
</dbReference>
<protein>
    <recommendedName>
        <fullName evidence="5">Beta-1,4-glucuronyltransferase 1</fullName>
    </recommendedName>
    <alternativeName>
        <fullName evidence="16">I-beta-1,3-N-acetylglucosaminyltransferase</fullName>
    </alternativeName>
    <alternativeName>
        <fullName evidence="19">N-acetyllactosaminide beta-1,3-N-acetylglucosaminyltransferase</fullName>
    </alternativeName>
    <alternativeName>
        <fullName evidence="17">Poly-N-acetyllactosamine extension enzyme</fullName>
    </alternativeName>
    <alternativeName>
        <fullName evidence="18">UDP-GlcNAc:betaGal beta-1,3-N-acetylglucosaminyltransferase 1</fullName>
    </alternativeName>
</protein>
<keyword evidence="12" id="KW-0333">Golgi apparatus</keyword>
<evidence type="ECO:0000256" key="9">
    <source>
        <dbReference type="ARBA" id="ARBA00022723"/>
    </source>
</evidence>
<evidence type="ECO:0000256" key="4">
    <source>
        <dbReference type="ARBA" id="ARBA00008539"/>
    </source>
</evidence>
<keyword evidence="14" id="KW-0325">Glycoprotein</keyword>
<evidence type="ECO:0000256" key="13">
    <source>
        <dbReference type="ARBA" id="ARBA00023136"/>
    </source>
</evidence>
<gene>
    <name evidence="21" type="primary">b4gat1</name>
</gene>
<keyword evidence="8" id="KW-0812">Transmembrane</keyword>
<name>F7DZH0_XENTR</name>
<evidence type="ECO:0000256" key="1">
    <source>
        <dbReference type="ARBA" id="ARBA00001936"/>
    </source>
</evidence>
<organism evidence="21">
    <name type="scientific">Xenopus tropicalis</name>
    <name type="common">Western clawed frog</name>
    <name type="synonym">Silurana tropicalis</name>
    <dbReference type="NCBI Taxonomy" id="8364"/>
    <lineage>
        <taxon>Eukaryota</taxon>
        <taxon>Metazoa</taxon>
        <taxon>Chordata</taxon>
        <taxon>Craniata</taxon>
        <taxon>Vertebrata</taxon>
        <taxon>Euteleostomi</taxon>
        <taxon>Amphibia</taxon>
        <taxon>Batrachia</taxon>
        <taxon>Anura</taxon>
        <taxon>Pipoidea</taxon>
        <taxon>Pipidae</taxon>
        <taxon>Xenopodinae</taxon>
        <taxon>Xenopus</taxon>
        <taxon>Silurana</taxon>
    </lineage>
</organism>
<dbReference type="ExpressionAtlas" id="F7DZH0">
    <property type="expression patterns" value="differential"/>
</dbReference>
<sequence>MPPSMRCSFFRVALIALLLVALLQLLYLSLLSNLHGQQQRSAYPVPVGTSHTGSQSHRELKEHLRAAKVGGILDSSGQYWIYRHLLPHEKGNWKDLDVVLASHASVNNLGHLQDLVQHWDGRISLALFASNAVQAKLAVMFVYALSQLCPHVRQRVSFHLVCKSSDRVTFPELEDLSDFATLPNCEAVFSKAADMGIKVVNYAGNASYPNNLLRNVARAGIESAAYVLVVDIDMVPSEGLRSGFVNLATGGVDQHLVFVVPAFEIRHTRRLPSTKEELMRLYQKPAAKLGVAYVVEWKDPWEPFYIGRADVPAYDERFKQYGFNRISQACELNMAGFSFAVLDSAFLLHKGHKLPGDFHSQKDAENRRNRQLYRGFKEELRLRYPESSRRC</sequence>
<dbReference type="UniPathway" id="UPA00378"/>
<evidence type="ECO:0000256" key="18">
    <source>
        <dbReference type="ARBA" id="ARBA00032181"/>
    </source>
</evidence>
<keyword evidence="9" id="KW-0479">Metal-binding</keyword>
<keyword evidence="7" id="KW-0808">Transferase</keyword>
<evidence type="ECO:0000256" key="17">
    <source>
        <dbReference type="ARBA" id="ARBA00032175"/>
    </source>
</evidence>